<evidence type="ECO:0000256" key="6">
    <source>
        <dbReference type="ARBA" id="ARBA00022927"/>
    </source>
</evidence>
<reference evidence="10" key="2">
    <citation type="submission" date="2025-08" db="UniProtKB">
        <authorList>
            <consortium name="RefSeq"/>
        </authorList>
    </citation>
    <scope>IDENTIFICATION</scope>
    <source>
        <tissue evidence="10">Leaf</tissue>
    </source>
</reference>
<keyword evidence="4" id="KW-0963">Cytoplasm</keyword>
<dbReference type="Pfam" id="PF25780">
    <property type="entry name" value="TPR_IPO5"/>
    <property type="match status" value="1"/>
</dbReference>
<dbReference type="KEGG" id="nta:107783453"/>
<evidence type="ECO:0000256" key="2">
    <source>
        <dbReference type="ARBA" id="ARBA00004496"/>
    </source>
</evidence>
<evidence type="ECO:0000256" key="3">
    <source>
        <dbReference type="ARBA" id="ARBA00022448"/>
    </source>
</evidence>
<dbReference type="RefSeq" id="XP_016459907.1">
    <property type="nucleotide sequence ID" value="XM_016604421.2"/>
</dbReference>
<dbReference type="STRING" id="4097.A0A1S3Z6R8"/>
<evidence type="ECO:0000256" key="5">
    <source>
        <dbReference type="ARBA" id="ARBA00022737"/>
    </source>
</evidence>
<dbReference type="GO" id="GO:0005737">
    <property type="term" value="C:cytoplasm"/>
    <property type="evidence" value="ECO:0000318"/>
    <property type="project" value="GO_Central"/>
</dbReference>
<evidence type="ECO:0000256" key="4">
    <source>
        <dbReference type="ARBA" id="ARBA00022490"/>
    </source>
</evidence>
<accession>A0A1S3Z6R8</accession>
<dbReference type="PaxDb" id="4097-A0A1S3Z6R8"/>
<keyword evidence="6" id="KW-0653">Protein transport</keyword>
<dbReference type="RefSeq" id="XP_016459907.1">
    <property type="nucleotide sequence ID" value="XM_016604421.1"/>
</dbReference>
<dbReference type="InterPro" id="IPR058584">
    <property type="entry name" value="IMB1_TNPO1-like_TPR"/>
</dbReference>
<keyword evidence="3" id="KW-0813">Transport</keyword>
<dbReference type="SMR" id="A0A1S3Z6R8"/>
<dbReference type="SMART" id="SM01349">
    <property type="entry name" value="TOG"/>
    <property type="match status" value="1"/>
</dbReference>
<dbReference type="PANTHER" id="PTHR10527">
    <property type="entry name" value="IMPORTIN BETA"/>
    <property type="match status" value="1"/>
</dbReference>
<feature type="domain" description="TOG" evidence="8">
    <location>
        <begin position="413"/>
        <end position="652"/>
    </location>
</feature>
<evidence type="ECO:0000256" key="7">
    <source>
        <dbReference type="ARBA" id="ARBA00023242"/>
    </source>
</evidence>
<gene>
    <name evidence="10" type="primary">LOC107783453</name>
</gene>
<keyword evidence="5" id="KW-0677">Repeat</keyword>
<dbReference type="InterPro" id="IPR040122">
    <property type="entry name" value="Importin_beta"/>
</dbReference>
<dbReference type="Pfam" id="PF18808">
    <property type="entry name" value="Importin_rep_4"/>
    <property type="match status" value="1"/>
</dbReference>
<dbReference type="OrthoDB" id="1299049at2759"/>
<comment type="subcellular location">
    <subcellularLocation>
        <location evidence="2">Cytoplasm</location>
    </subcellularLocation>
    <subcellularLocation>
        <location evidence="1">Nucleus</location>
    </subcellularLocation>
</comment>
<keyword evidence="9" id="KW-1185">Reference proteome</keyword>
<keyword evidence="7" id="KW-0539">Nucleus</keyword>
<dbReference type="GO" id="GO:0006606">
    <property type="term" value="P:protein import into nucleus"/>
    <property type="evidence" value="ECO:0000318"/>
    <property type="project" value="GO_Central"/>
</dbReference>
<evidence type="ECO:0000259" key="8">
    <source>
        <dbReference type="SMART" id="SM01349"/>
    </source>
</evidence>
<dbReference type="GO" id="GO:0008139">
    <property type="term" value="F:nuclear localization sequence binding"/>
    <property type="evidence" value="ECO:0000318"/>
    <property type="project" value="GO_Central"/>
</dbReference>
<dbReference type="Pfam" id="PF25574">
    <property type="entry name" value="TPR_IMB1"/>
    <property type="match status" value="1"/>
</dbReference>
<evidence type="ECO:0000313" key="9">
    <source>
        <dbReference type="Proteomes" id="UP000790787"/>
    </source>
</evidence>
<evidence type="ECO:0000256" key="1">
    <source>
        <dbReference type="ARBA" id="ARBA00004123"/>
    </source>
</evidence>
<evidence type="ECO:0000313" key="10">
    <source>
        <dbReference type="RefSeq" id="XP_016459907.1"/>
    </source>
</evidence>
<dbReference type="InterPro" id="IPR041389">
    <property type="entry name" value="Importin_rep_6"/>
</dbReference>
<dbReference type="Gene3D" id="1.25.10.10">
    <property type="entry name" value="Leucine-rich Repeat Variant"/>
    <property type="match status" value="1"/>
</dbReference>
<dbReference type="InterPro" id="IPR016024">
    <property type="entry name" value="ARM-type_fold"/>
</dbReference>
<dbReference type="InterPro" id="IPR057672">
    <property type="entry name" value="TPR_IPO4/5"/>
</dbReference>
<protein>
    <submittedName>
        <fullName evidence="10">Importin-5 isoform X1</fullName>
    </submittedName>
    <submittedName>
        <fullName evidence="10">Uncharacterized protein LOC107783453 isoform X1</fullName>
    </submittedName>
</protein>
<proteinExistence type="predicted"/>
<dbReference type="GO" id="GO:0061608">
    <property type="term" value="F:nuclear import signal receptor activity"/>
    <property type="evidence" value="ECO:0000318"/>
    <property type="project" value="GO_Central"/>
</dbReference>
<dbReference type="AlphaFoldDB" id="A0A1S3Z6R8"/>
<name>A0A1S3Z6R8_TOBAC</name>
<dbReference type="InterPro" id="IPR011989">
    <property type="entry name" value="ARM-like"/>
</dbReference>
<reference evidence="9" key="1">
    <citation type="journal article" date="2014" name="Nat. Commun.">
        <title>The tobacco genome sequence and its comparison with those of tomato and potato.</title>
        <authorList>
            <person name="Sierro N."/>
            <person name="Battey J.N."/>
            <person name="Ouadi S."/>
            <person name="Bakaher N."/>
            <person name="Bovet L."/>
            <person name="Willig A."/>
            <person name="Goepfert S."/>
            <person name="Peitsch M.C."/>
            <person name="Ivanov N.V."/>
        </authorList>
    </citation>
    <scope>NUCLEOTIDE SEQUENCE [LARGE SCALE GENOMIC DNA]</scope>
</reference>
<dbReference type="Pfam" id="PF18829">
    <property type="entry name" value="Importin_rep_6"/>
    <property type="match status" value="1"/>
</dbReference>
<organism evidence="9 10">
    <name type="scientific">Nicotiana tabacum</name>
    <name type="common">Common tobacco</name>
    <dbReference type="NCBI Taxonomy" id="4097"/>
    <lineage>
        <taxon>Eukaryota</taxon>
        <taxon>Viridiplantae</taxon>
        <taxon>Streptophyta</taxon>
        <taxon>Embryophyta</taxon>
        <taxon>Tracheophyta</taxon>
        <taxon>Spermatophyta</taxon>
        <taxon>Magnoliopsida</taxon>
        <taxon>eudicotyledons</taxon>
        <taxon>Gunneridae</taxon>
        <taxon>Pentapetalae</taxon>
        <taxon>asterids</taxon>
        <taxon>lamiids</taxon>
        <taxon>Solanales</taxon>
        <taxon>Solanaceae</taxon>
        <taxon>Nicotianoideae</taxon>
        <taxon>Nicotianeae</taxon>
        <taxon>Nicotiana</taxon>
    </lineage>
</organism>
<dbReference type="GeneID" id="107783453"/>
<dbReference type="Pfam" id="PF13513">
    <property type="entry name" value="HEAT_EZ"/>
    <property type="match status" value="1"/>
</dbReference>
<dbReference type="SUPFAM" id="SSF48371">
    <property type="entry name" value="ARM repeat"/>
    <property type="match status" value="1"/>
</dbReference>
<dbReference type="InterPro" id="IPR034085">
    <property type="entry name" value="TOG"/>
</dbReference>
<dbReference type="GO" id="GO:0005634">
    <property type="term" value="C:nucleus"/>
    <property type="evidence" value="ECO:0000318"/>
    <property type="project" value="GO_Central"/>
</dbReference>
<dbReference type="InterPro" id="IPR041653">
    <property type="entry name" value="Importin_rep_4"/>
</dbReference>
<dbReference type="Proteomes" id="UP000790787">
    <property type="component" value="Chromosome 9"/>
</dbReference>
<sequence length="1158" mass="131554">MAEQMMIGKNEGRLRFELVPSQRVVELSWREHSPIFEGVPENSFQMEAILGPDSQPFQTFISDHWSNSEEKRSEAEWMFNMMKQKDPESIALKLVDYLGPSHDIYYRERCAGLLRKLLNDNDLCTWHNLSVSTQSIIKSMIVDRFSVEEPGFIIQELLITVWTLIDSVRADKTWPELLPPLYQCVTNSSLDPYLKGAACIIFAILSKDIGETTVPCVKDLHKLFLNTLNDDTLHLQVRITAARAVITFIQSVPSSNEKERFQELLPGMMKALTDTLNNKRREDAAEQVLLFLIKLAKNEPRFLRRQLVDVVGTMFDIAEDKSLEERTRHLAIEFVLALVEAREKAPGMMKKLPLFTTTCFAVLLNLLLDIKDKPSWHSSEIWNDQAGVTDNYIYGRECLSRFSKALGGKTIAPIALEQLDAYLIVPEWEKRHAALIALSQIAEGSSKVMMKYLEQIVYMVLHAFQDPHPRVRWAAINAVAQFSIDFCPHLQVQYHNLVLPALAAAMDDFQHPRVQAHAALAVSDFCKSNKPETLVRYLNRILNKQLVLLQNDNEMVQRAALKALSGIADLSKEQFREYYDFVMPYLKTIRVNANDKSNHKLQVRAFECISLVALAVGKEKFRDDLEQVMEVLKSFQKSQVRESDTIVYILQACNRICQCIGKDFLPHMSTVMPSLVECAQFEPDKTVSTDKLYDSIHKVKFGNEMICIKGCDLLEVKSIACGLLGRYAHNLKEEFYPWISQVVSVLVPLLKFYIDDDVRNYANYALSSLLPSAKLAVDKEIAQGGNQSHFKQLSGDIILALGDALYSEPQAKICANILWGLNECLLICGSLLMEDQVRSIIYEIKHVLMESSRRNGELAKRAKSEDFDAEEAELLRAVRELEEEVCRNVGNILITLIQTFKAAFLPFFDELSSYLLPMMGKDKTAAERSVCFHVFDILVVYCGEAALKYYNIYLPFLLDSSDDENPVVRQNALYGLGLCAEHGGSVFKPFVGEALSRINVVITHLHDREPENLSAYYNAAFALGKICQFHQESIDSTQIIPAWLNCLPIKEDTVKAKVVHKQLCSMVERSDGELLGPNYQYLPKVISVFVEVLCVGENLATDETKKCMINLLRHFQQTVPAATLASACSLLLPQQEMELESIYHPRKMLTFRHTQCNY</sequence>